<protein>
    <submittedName>
        <fullName evidence="2">Amidohydrolase</fullName>
    </submittedName>
</protein>
<dbReference type="Gene3D" id="3.20.20.140">
    <property type="entry name" value="Metal-dependent hydrolases"/>
    <property type="match status" value="1"/>
</dbReference>
<dbReference type="InterPro" id="IPR011059">
    <property type="entry name" value="Metal-dep_hydrolase_composite"/>
</dbReference>
<dbReference type="Pfam" id="PF07969">
    <property type="entry name" value="Amidohydro_3"/>
    <property type="match status" value="1"/>
</dbReference>
<dbReference type="InterPro" id="IPR032466">
    <property type="entry name" value="Metal_Hydrolase"/>
</dbReference>
<accession>A0ABX7F165</accession>
<dbReference type="RefSeq" id="WP_203020796.1">
    <property type="nucleotide sequence ID" value="NZ_CP032406.1"/>
</dbReference>
<dbReference type="Gene3D" id="2.30.40.10">
    <property type="entry name" value="Urease, subunit C, domain 1"/>
    <property type="match status" value="2"/>
</dbReference>
<name>A0ABX7F165_9HYPH</name>
<sequence length="463" mass="49623">MTRIQNRSGSQLVLEGGSLITGDGKTHLESASIRIRDGMIVEITQAPIEASNGETVVSTKGYLMLPGFINGHAHATIAGPSMPSGSLPLSLDDVRYQRNRHLLSGTTSLINVCGLALSEERDGALEPHALDIHMTSAHTPHSLAAADQIDGQGLTPRHRSARLEELVSRGCRVLGEAGGGQTLGGGAQDYRFIPDAIEERTGVRISAHLARQLKEAVLGRNLDGKMRISEAALHELLDEHAIDLTSRALGNLLRMKVLAPVHCARLGLEEIAAASAQLQLPAIFHHALPTATTLIALAKAYPKARMVAAHANHPSFLPEEACTYARELKALGVTIDVSTLDMIDTRFRNQPDNLDALVDAGLIDTLSTDYAGGDWDSIGSALHRTTRKNGWSLPQVVALATGNVARVFPELFADRGLLEVGRRADIVIAEPHNISRIRHVYKDGRLVVSDGVLLHGVAPGLQK</sequence>
<dbReference type="SUPFAM" id="SSF51556">
    <property type="entry name" value="Metallo-dependent hydrolases"/>
    <property type="match status" value="1"/>
</dbReference>
<geneLocation type="plasmid" evidence="2 3">
    <name>p1</name>
</geneLocation>
<dbReference type="InterPro" id="IPR050378">
    <property type="entry name" value="Metallo-dep_Hydrolases_sf"/>
</dbReference>
<organism evidence="2 3">
    <name type="scientific">Rhizobium rosettiformans</name>
    <dbReference type="NCBI Taxonomy" id="1368430"/>
    <lineage>
        <taxon>Bacteria</taxon>
        <taxon>Pseudomonadati</taxon>
        <taxon>Pseudomonadota</taxon>
        <taxon>Alphaproteobacteria</taxon>
        <taxon>Hyphomicrobiales</taxon>
        <taxon>Rhizobiaceae</taxon>
        <taxon>Rhizobium/Agrobacterium group</taxon>
        <taxon>Rhizobium</taxon>
    </lineage>
</organism>
<reference evidence="2 3" key="1">
    <citation type="submission" date="2018-09" db="EMBL/GenBank/DDBJ databases">
        <title>Rhizobium sp. MAE2-X.</title>
        <authorList>
            <person name="Lee Y."/>
            <person name="Jeon C.O."/>
        </authorList>
    </citation>
    <scope>NUCLEOTIDE SEQUENCE [LARGE SCALE GENOMIC DNA]</scope>
    <source>
        <strain evidence="2 3">MAE2-X</strain>
        <plasmid evidence="2 3">p1</plasmid>
    </source>
</reference>
<evidence type="ECO:0000313" key="3">
    <source>
        <dbReference type="Proteomes" id="UP000596351"/>
    </source>
</evidence>
<dbReference type="PANTHER" id="PTHR11647:SF1">
    <property type="entry name" value="COLLAPSIN RESPONSE MEDIATOR PROTEIN"/>
    <property type="match status" value="1"/>
</dbReference>
<dbReference type="PANTHER" id="PTHR11647">
    <property type="entry name" value="HYDRANTOINASE/DIHYDROPYRIMIDINASE FAMILY MEMBER"/>
    <property type="match status" value="1"/>
</dbReference>
<feature type="domain" description="Amidohydrolase 3" evidence="1">
    <location>
        <begin position="216"/>
        <end position="448"/>
    </location>
</feature>
<dbReference type="Proteomes" id="UP000596351">
    <property type="component" value="Plasmid p1"/>
</dbReference>
<dbReference type="SUPFAM" id="SSF51338">
    <property type="entry name" value="Composite domain of metallo-dependent hydrolases"/>
    <property type="match status" value="1"/>
</dbReference>
<keyword evidence="3" id="KW-1185">Reference proteome</keyword>
<evidence type="ECO:0000313" key="2">
    <source>
        <dbReference type="EMBL" id="QRF54300.1"/>
    </source>
</evidence>
<evidence type="ECO:0000259" key="1">
    <source>
        <dbReference type="Pfam" id="PF07969"/>
    </source>
</evidence>
<dbReference type="EMBL" id="CP032406">
    <property type="protein sequence ID" value="QRF54300.1"/>
    <property type="molecule type" value="Genomic_DNA"/>
</dbReference>
<keyword evidence="2" id="KW-0614">Plasmid</keyword>
<dbReference type="InterPro" id="IPR013108">
    <property type="entry name" value="Amidohydro_3"/>
</dbReference>
<proteinExistence type="predicted"/>
<gene>
    <name evidence="2" type="ORF">D4A92_22500</name>
</gene>